<keyword evidence="2" id="KW-1185">Reference proteome</keyword>
<sequence length="97" mass="11478">MNFPDMDTGKDSQPAETWTAEQVIDWFMPRFNAGDFYILCPDCEVTPKMDTRRITWSSQYITENRPALSRWHPEWKSFFAEGLRCPSRPFMTFRSGD</sequence>
<organism evidence="1 2">
    <name type="scientific">Enterobacter wuhouensis</name>
    <dbReference type="NCBI Taxonomy" id="2529381"/>
    <lineage>
        <taxon>Bacteria</taxon>
        <taxon>Pseudomonadati</taxon>
        <taxon>Pseudomonadota</taxon>
        <taxon>Gammaproteobacteria</taxon>
        <taxon>Enterobacterales</taxon>
        <taxon>Enterobacteriaceae</taxon>
        <taxon>Enterobacter</taxon>
    </lineage>
</organism>
<proteinExistence type="predicted"/>
<accession>A0ABZ1DHC1</accession>
<reference evidence="1 2" key="1">
    <citation type="submission" date="2024-01" db="EMBL/GenBank/DDBJ databases">
        <title>AV1 has a protective and therapeutic effect against plant viruses.</title>
        <authorList>
            <person name="Wang F."/>
        </authorList>
    </citation>
    <scope>NUCLEOTIDE SEQUENCE [LARGE SCALE GENOMIC DNA]</scope>
    <source>
        <strain evidence="1 2">AV1</strain>
    </source>
</reference>
<evidence type="ECO:0000313" key="1">
    <source>
        <dbReference type="EMBL" id="WRW31695.1"/>
    </source>
</evidence>
<dbReference type="Proteomes" id="UP001330482">
    <property type="component" value="Chromosome"/>
</dbReference>
<name>A0ABZ1DHC1_9ENTR</name>
<evidence type="ECO:0000313" key="2">
    <source>
        <dbReference type="Proteomes" id="UP001330482"/>
    </source>
</evidence>
<dbReference type="RefSeq" id="WP_326469302.1">
    <property type="nucleotide sequence ID" value="NZ_CP142124.1"/>
</dbReference>
<dbReference type="EMBL" id="CP142124">
    <property type="protein sequence ID" value="WRW31695.1"/>
    <property type="molecule type" value="Genomic_DNA"/>
</dbReference>
<gene>
    <name evidence="1" type="ORF">VPX56_00740</name>
</gene>
<protein>
    <submittedName>
        <fullName evidence="1">Uncharacterized protein</fullName>
    </submittedName>
</protein>